<dbReference type="GO" id="GO:0051731">
    <property type="term" value="F:polynucleotide 5'-hydroxyl-kinase activity"/>
    <property type="evidence" value="ECO:0007669"/>
    <property type="project" value="InterPro"/>
</dbReference>
<dbReference type="GO" id="GO:0031124">
    <property type="term" value="P:mRNA 3'-end processing"/>
    <property type="evidence" value="ECO:0007669"/>
    <property type="project" value="UniProtKB-UniRule"/>
</dbReference>
<dbReference type="SUPFAM" id="SSF52540">
    <property type="entry name" value="P-loop containing nucleoside triphosphate hydrolases"/>
    <property type="match status" value="1"/>
</dbReference>
<comment type="similarity">
    <text evidence="6">Belongs to the Clp1 family. Clp1 subfamily.</text>
</comment>
<evidence type="ECO:0000256" key="1">
    <source>
        <dbReference type="ARBA" id="ARBA00004123"/>
    </source>
</evidence>
<evidence type="ECO:0000256" key="6">
    <source>
        <dbReference type="HAMAP-Rule" id="MF_03035"/>
    </source>
</evidence>
<organism evidence="11">
    <name type="scientific">Thrips palmi</name>
    <name type="common">Melon thrips</name>
    <dbReference type="NCBI Taxonomy" id="161013"/>
    <lineage>
        <taxon>Eukaryota</taxon>
        <taxon>Metazoa</taxon>
        <taxon>Ecdysozoa</taxon>
        <taxon>Arthropoda</taxon>
        <taxon>Hexapoda</taxon>
        <taxon>Insecta</taxon>
        <taxon>Pterygota</taxon>
        <taxon>Neoptera</taxon>
        <taxon>Paraneoptera</taxon>
        <taxon>Thysanoptera</taxon>
        <taxon>Terebrantia</taxon>
        <taxon>Thripoidea</taxon>
        <taxon>Thripidae</taxon>
        <taxon>Thrips</taxon>
    </lineage>
</organism>
<protein>
    <recommendedName>
        <fullName evidence="6">Protein CLP1 homolog</fullName>
    </recommendedName>
</protein>
<feature type="binding site" evidence="6">
    <location>
        <position position="63"/>
    </location>
    <ligand>
        <name>ATP</name>
        <dbReference type="ChEBI" id="CHEBI:30616"/>
    </ligand>
</feature>
<evidence type="ECO:0000256" key="5">
    <source>
        <dbReference type="ARBA" id="ARBA00023242"/>
    </source>
</evidence>
<evidence type="ECO:0000256" key="3">
    <source>
        <dbReference type="ARBA" id="ARBA00022741"/>
    </source>
</evidence>
<reference evidence="11" key="1">
    <citation type="submission" date="2025-08" db="UniProtKB">
        <authorList>
            <consortium name="RefSeq"/>
        </authorList>
    </citation>
    <scope>IDENTIFICATION</scope>
    <source>
        <tissue evidence="11">Total insect</tissue>
    </source>
</reference>
<evidence type="ECO:0000256" key="2">
    <source>
        <dbReference type="ARBA" id="ARBA00022664"/>
    </source>
</evidence>
<dbReference type="InterPro" id="IPR038239">
    <property type="entry name" value="Clp1_N_sf"/>
</dbReference>
<dbReference type="InterPro" id="IPR032324">
    <property type="entry name" value="Clp1_N"/>
</dbReference>
<accession>A0A6P8ZMH6</accession>
<proteinExistence type="inferred from homology"/>
<dbReference type="FunFam" id="2.60.120.1030:FF:000001">
    <property type="entry name" value="Protein CLP1 homolog 5"/>
    <property type="match status" value="1"/>
</dbReference>
<keyword evidence="5 6" id="KW-0539">Nucleus</keyword>
<keyword evidence="3 6" id="KW-0547">Nucleotide-binding</keyword>
<dbReference type="GeneID" id="117644937"/>
<feature type="binding site" evidence="6">
    <location>
        <begin position="126"/>
        <end position="131"/>
    </location>
    <ligand>
        <name>ATP</name>
        <dbReference type="ChEBI" id="CHEBI:30616"/>
    </ligand>
</feature>
<sequence>MSAPSAEGSTDSVQTFELGPEHELRFEVEGKNKVIMSVRAGMAEVFGTELVKEKEYTFLSGAKIAVFTWQGATIELRGKAEGCYIAKETPMVMYLNCHAGLEQLRRKAEENSELHGPVLMVVGPQDVGKSTLCRLLLNYGVRMGRRPIFVDLDVGQSHVSIPGTIGALLVERPAAVEEGFSQQAPIVYHFGHKSPSGNIKLFNTLVSTLAECIKERMQANRKANVSGVIINTCGWVKQSGYRSLTHIAQAFEVDVIVVLDQERLYNELVRDMPPFVRVVFLPKSGGVVERNKAARSEARDSRVKEYFYGLRSPMYPHSFDVRFSDVKIYKIGAPSLPDSCMPLGMKADDNKTKLVQMQPGMGILNHILAVSFANSLEEEVIQSNVAGFICVTKVDPERQMMTVLSPQPRPLPQTLLLLSEVQYMDSQ</sequence>
<dbReference type="AlphaFoldDB" id="A0A6P8ZMH6"/>
<dbReference type="Pfam" id="PF16573">
    <property type="entry name" value="CLP1_N"/>
    <property type="match status" value="1"/>
</dbReference>
<dbReference type="InterPro" id="IPR045116">
    <property type="entry name" value="Clp1/Grc3"/>
</dbReference>
<evidence type="ECO:0000313" key="11">
    <source>
        <dbReference type="RefSeq" id="XP_034240619.1"/>
    </source>
</evidence>
<dbReference type="FunFam" id="2.40.30.330:FF:000001">
    <property type="entry name" value="Protein CLP1 homolog"/>
    <property type="match status" value="1"/>
</dbReference>
<evidence type="ECO:0000259" key="7">
    <source>
        <dbReference type="Pfam" id="PF06807"/>
    </source>
</evidence>
<dbReference type="InterPro" id="IPR032319">
    <property type="entry name" value="CLP1_P"/>
</dbReference>
<comment type="function">
    <text evidence="6">Required for endonucleolytic cleavage during polyadenylation-dependent pre-mRNA 3'-end formation.</text>
</comment>
<dbReference type="Gene3D" id="3.40.50.300">
    <property type="entry name" value="P-loop containing nucleotide triphosphate hydrolases"/>
    <property type="match status" value="1"/>
</dbReference>
<dbReference type="GO" id="GO:0007420">
    <property type="term" value="P:brain development"/>
    <property type="evidence" value="ECO:0007669"/>
    <property type="project" value="UniProtKB-ARBA"/>
</dbReference>
<feature type="domain" description="Clp1 N-terminal" evidence="8">
    <location>
        <begin position="18"/>
        <end position="108"/>
    </location>
</feature>
<dbReference type="Pfam" id="PF06807">
    <property type="entry name" value="Clp1"/>
    <property type="match status" value="1"/>
</dbReference>
<evidence type="ECO:0000256" key="4">
    <source>
        <dbReference type="ARBA" id="ARBA00022840"/>
    </source>
</evidence>
<evidence type="ECO:0000313" key="10">
    <source>
        <dbReference type="Proteomes" id="UP000515158"/>
    </source>
</evidence>
<dbReference type="InParanoid" id="A0A6P8ZMH6"/>
<evidence type="ECO:0000259" key="8">
    <source>
        <dbReference type="Pfam" id="PF16573"/>
    </source>
</evidence>
<dbReference type="FunCoup" id="A0A6P8ZMH6">
    <property type="interactions" value="1452"/>
</dbReference>
<dbReference type="Pfam" id="PF16575">
    <property type="entry name" value="CLP1_P"/>
    <property type="match status" value="1"/>
</dbReference>
<dbReference type="FunFam" id="3.40.50.300:FF:000454">
    <property type="entry name" value="Protein CLP1 homolog"/>
    <property type="match status" value="1"/>
</dbReference>
<dbReference type="RefSeq" id="XP_034240619.1">
    <property type="nucleotide sequence ID" value="XM_034384728.1"/>
</dbReference>
<dbReference type="KEGG" id="tpal:117644937"/>
<keyword evidence="10" id="KW-1185">Reference proteome</keyword>
<dbReference type="HAMAP" id="MF_03035">
    <property type="entry name" value="Clp1"/>
    <property type="match status" value="1"/>
</dbReference>
<dbReference type="GO" id="GO:0006388">
    <property type="term" value="P:tRNA splicing, via endonucleolytic cleavage and ligation"/>
    <property type="evidence" value="ECO:0007669"/>
    <property type="project" value="TreeGrafter"/>
</dbReference>
<feature type="domain" description="Clp1 P-loop" evidence="9">
    <location>
        <begin position="123"/>
        <end position="309"/>
    </location>
</feature>
<dbReference type="CTD" id="36494"/>
<dbReference type="PANTHER" id="PTHR12755">
    <property type="entry name" value="CLEAVAGE/POLYADENYLATION FACTOR IA SUBUNIT CLP1P"/>
    <property type="match status" value="1"/>
</dbReference>
<dbReference type="Gene3D" id="2.40.30.330">
    <property type="entry name" value="Pre-mRNA cleavage complex subunit Clp1, C-terminal domain"/>
    <property type="match status" value="1"/>
</dbReference>
<comment type="subcellular location">
    <subcellularLocation>
        <location evidence="1 6">Nucleus</location>
    </subcellularLocation>
</comment>
<evidence type="ECO:0000259" key="9">
    <source>
        <dbReference type="Pfam" id="PF16575"/>
    </source>
</evidence>
<keyword evidence="2 6" id="KW-0507">mRNA processing</keyword>
<dbReference type="OrthoDB" id="258143at2759"/>
<name>A0A6P8ZMH6_THRPL</name>
<dbReference type="InterPro" id="IPR027417">
    <property type="entry name" value="P-loop_NTPase"/>
</dbReference>
<dbReference type="Proteomes" id="UP000515158">
    <property type="component" value="Unplaced"/>
</dbReference>
<feature type="domain" description="Clp1 C-terminal" evidence="7">
    <location>
        <begin position="314"/>
        <end position="425"/>
    </location>
</feature>
<dbReference type="PANTHER" id="PTHR12755:SF6">
    <property type="entry name" value="POLYRIBONUCLEOTIDE 5'-HYDROXYL-KINASE CLP1"/>
    <property type="match status" value="1"/>
</dbReference>
<dbReference type="InterPro" id="IPR038238">
    <property type="entry name" value="Clp1_C_sf"/>
</dbReference>
<keyword evidence="4 6" id="KW-0067">ATP-binding</keyword>
<feature type="binding site" evidence="6">
    <location>
        <position position="23"/>
    </location>
    <ligand>
        <name>ATP</name>
        <dbReference type="ChEBI" id="CHEBI:30616"/>
    </ligand>
</feature>
<dbReference type="GO" id="GO:0005524">
    <property type="term" value="F:ATP binding"/>
    <property type="evidence" value="ECO:0007669"/>
    <property type="project" value="UniProtKB-UniRule"/>
</dbReference>
<dbReference type="Gene3D" id="2.60.120.1030">
    <property type="entry name" value="Clp1, DNA binding domain"/>
    <property type="match status" value="1"/>
</dbReference>
<dbReference type="InterPro" id="IPR028606">
    <property type="entry name" value="Clp1"/>
</dbReference>
<dbReference type="GO" id="GO:0005849">
    <property type="term" value="C:mRNA cleavage factor complex"/>
    <property type="evidence" value="ECO:0007669"/>
    <property type="project" value="InterPro"/>
</dbReference>
<gene>
    <name evidence="11" type="primary">LOC117644937</name>
</gene>
<dbReference type="InterPro" id="IPR010655">
    <property type="entry name" value="Clp1_C"/>
</dbReference>